<keyword evidence="7" id="KW-0325">Glycoprotein</keyword>
<evidence type="ECO:0000313" key="11">
    <source>
        <dbReference type="EMBL" id="MPC48029.1"/>
    </source>
</evidence>
<dbReference type="AlphaFoldDB" id="A0A5B7FRY2"/>
<accession>A0A5B7FRY2</accession>
<evidence type="ECO:0000313" key="12">
    <source>
        <dbReference type="Proteomes" id="UP000324222"/>
    </source>
</evidence>
<evidence type="ECO:0000256" key="7">
    <source>
        <dbReference type="ARBA" id="ARBA00023180"/>
    </source>
</evidence>
<dbReference type="Gene3D" id="2.60.40.10">
    <property type="entry name" value="Immunoglobulins"/>
    <property type="match status" value="1"/>
</dbReference>
<proteinExistence type="inferred from homology"/>
<dbReference type="PANTHER" id="PTHR32178">
    <property type="entry name" value="FAM187"/>
    <property type="match status" value="1"/>
</dbReference>
<dbReference type="PANTHER" id="PTHR32178:SF6">
    <property type="entry name" value="IG-LIKE DOMAIN-CONTAINING PROTEIN"/>
    <property type="match status" value="1"/>
</dbReference>
<keyword evidence="6 8" id="KW-0472">Membrane</keyword>
<evidence type="ECO:0000256" key="5">
    <source>
        <dbReference type="ARBA" id="ARBA00022989"/>
    </source>
</evidence>
<keyword evidence="12" id="KW-1185">Reference proteome</keyword>
<keyword evidence="5 8" id="KW-1133">Transmembrane helix</keyword>
<comment type="similarity">
    <text evidence="2">Belongs to the FAM187 family.</text>
</comment>
<feature type="domain" description="Ig-like" evidence="10">
    <location>
        <begin position="311"/>
        <end position="407"/>
    </location>
</feature>
<comment type="subcellular location">
    <subcellularLocation>
        <location evidence="1">Membrane</location>
        <topology evidence="1">Single-pass type I membrane protein</topology>
    </subcellularLocation>
</comment>
<keyword evidence="3 8" id="KW-0812">Transmembrane</keyword>
<feature type="transmembrane region" description="Helical" evidence="8">
    <location>
        <begin position="441"/>
        <end position="461"/>
    </location>
</feature>
<reference evidence="11 12" key="1">
    <citation type="submission" date="2019-05" db="EMBL/GenBank/DDBJ databases">
        <title>Another draft genome of Portunus trituberculatus and its Hox gene families provides insights of decapod evolution.</title>
        <authorList>
            <person name="Jeong J.-H."/>
            <person name="Song I."/>
            <person name="Kim S."/>
            <person name="Choi T."/>
            <person name="Kim D."/>
            <person name="Ryu S."/>
            <person name="Kim W."/>
        </authorList>
    </citation>
    <scope>NUCLEOTIDE SEQUENCE [LARGE SCALE GENOMIC DNA]</scope>
    <source>
        <tissue evidence="11">Muscle</tissue>
    </source>
</reference>
<dbReference type="SUPFAM" id="SSF48726">
    <property type="entry name" value="Immunoglobulin"/>
    <property type="match status" value="1"/>
</dbReference>
<comment type="caution">
    <text evidence="11">The sequence shown here is derived from an EMBL/GenBank/DDBJ whole genome shotgun (WGS) entry which is preliminary data.</text>
</comment>
<keyword evidence="4 9" id="KW-0732">Signal</keyword>
<protein>
    <recommendedName>
        <fullName evidence="10">Ig-like domain-containing protein</fullName>
    </recommendedName>
</protein>
<dbReference type="InterPro" id="IPR039311">
    <property type="entry name" value="FAM187A/B"/>
</dbReference>
<name>A0A5B7FRY2_PORTR</name>
<dbReference type="SMART" id="SM00408">
    <property type="entry name" value="IGc2"/>
    <property type="match status" value="1"/>
</dbReference>
<dbReference type="Proteomes" id="UP000324222">
    <property type="component" value="Unassembled WGS sequence"/>
</dbReference>
<dbReference type="InterPro" id="IPR007110">
    <property type="entry name" value="Ig-like_dom"/>
</dbReference>
<evidence type="ECO:0000256" key="3">
    <source>
        <dbReference type="ARBA" id="ARBA00022692"/>
    </source>
</evidence>
<evidence type="ECO:0000256" key="9">
    <source>
        <dbReference type="SAM" id="SignalP"/>
    </source>
</evidence>
<dbReference type="InterPro" id="IPR036179">
    <property type="entry name" value="Ig-like_dom_sf"/>
</dbReference>
<evidence type="ECO:0000259" key="10">
    <source>
        <dbReference type="PROSITE" id="PS50835"/>
    </source>
</evidence>
<dbReference type="InterPro" id="IPR013783">
    <property type="entry name" value="Ig-like_fold"/>
</dbReference>
<evidence type="ECO:0000256" key="2">
    <source>
        <dbReference type="ARBA" id="ARBA00008727"/>
    </source>
</evidence>
<evidence type="ECO:0000256" key="4">
    <source>
        <dbReference type="ARBA" id="ARBA00022729"/>
    </source>
</evidence>
<evidence type="ECO:0000256" key="1">
    <source>
        <dbReference type="ARBA" id="ARBA00004479"/>
    </source>
</evidence>
<dbReference type="PROSITE" id="PS50835">
    <property type="entry name" value="IG_LIKE"/>
    <property type="match status" value="1"/>
</dbReference>
<dbReference type="GO" id="GO:0016020">
    <property type="term" value="C:membrane"/>
    <property type="evidence" value="ECO:0007669"/>
    <property type="project" value="UniProtKB-SubCell"/>
</dbReference>
<feature type="signal peptide" evidence="9">
    <location>
        <begin position="1"/>
        <end position="16"/>
    </location>
</feature>
<organism evidence="11 12">
    <name type="scientific">Portunus trituberculatus</name>
    <name type="common">Swimming crab</name>
    <name type="synonym">Neptunus trituberculatus</name>
    <dbReference type="NCBI Taxonomy" id="210409"/>
    <lineage>
        <taxon>Eukaryota</taxon>
        <taxon>Metazoa</taxon>
        <taxon>Ecdysozoa</taxon>
        <taxon>Arthropoda</taxon>
        <taxon>Crustacea</taxon>
        <taxon>Multicrustacea</taxon>
        <taxon>Malacostraca</taxon>
        <taxon>Eumalacostraca</taxon>
        <taxon>Eucarida</taxon>
        <taxon>Decapoda</taxon>
        <taxon>Pleocyemata</taxon>
        <taxon>Brachyura</taxon>
        <taxon>Eubrachyura</taxon>
        <taxon>Portunoidea</taxon>
        <taxon>Portunidae</taxon>
        <taxon>Portuninae</taxon>
        <taxon>Portunus</taxon>
    </lineage>
</organism>
<evidence type="ECO:0000256" key="6">
    <source>
        <dbReference type="ARBA" id="ARBA00023136"/>
    </source>
</evidence>
<evidence type="ECO:0000256" key="8">
    <source>
        <dbReference type="SAM" id="Phobius"/>
    </source>
</evidence>
<gene>
    <name evidence="11" type="ORF">E2C01_041794</name>
</gene>
<sequence length="471" mass="53922">MTNFLILFTLTVSCVGQAKIASEEEKIEKDFQKMLREQERSVLVEVQTARLGDNSSLGVEEQLKYWKLYTEYEDCLKRRTYLPLHDVPRRAVAVPEEKRELKLPCLGYCLNPFHQRGAKWVYFRSGEFMARSESVVLEATQHLITLEGDLIIGNVAMKDAGLYWCHEERHVAVVWLVEVIPKKQLTRISGLTPPPNTKRRYEQFGLLAEIQWTPWSPCSRCHHAGTTMRLGTCVLKVTGKWPRDLKETLTNPLRMLVVYHETGVPCRSAYMAAVVEELPDIKTLIDYIQVGNCRLPCSSREFVFFRQKNEPRYSKLPLSKALKGEVAMQQFKPPDKFVEKMWLPGNDLYLTCPGVESRDAVTWTKGHVPLETIVRIKSQFENRFAILDNGQVVVRRPERRDMGLYVCYKAGQQEPAAAVRVKVKEVGRVVKGDTAQFIRDVLIMIPVVVVLVGLVLVACCTGQHHEEQGYI</sequence>
<dbReference type="EMBL" id="VSRR010008064">
    <property type="protein sequence ID" value="MPC48029.1"/>
    <property type="molecule type" value="Genomic_DNA"/>
</dbReference>
<dbReference type="InterPro" id="IPR003598">
    <property type="entry name" value="Ig_sub2"/>
</dbReference>
<feature type="chain" id="PRO_5023073585" description="Ig-like domain-containing protein" evidence="9">
    <location>
        <begin position="17"/>
        <end position="471"/>
    </location>
</feature>